<name>A0A803RCL6_CANSA</name>
<proteinExistence type="predicted"/>
<dbReference type="Gramene" id="novel_model_955_5bd9a17a">
    <property type="protein sequence ID" value="cds.novel_model_955_5bd9a17a"/>
    <property type="gene ID" value="novel_gene_536_5bd9a17a"/>
</dbReference>
<organism evidence="1 2">
    <name type="scientific">Cannabis sativa</name>
    <name type="common">Hemp</name>
    <name type="synonym">Marijuana</name>
    <dbReference type="NCBI Taxonomy" id="3483"/>
    <lineage>
        <taxon>Eukaryota</taxon>
        <taxon>Viridiplantae</taxon>
        <taxon>Streptophyta</taxon>
        <taxon>Embryophyta</taxon>
        <taxon>Tracheophyta</taxon>
        <taxon>Spermatophyta</taxon>
        <taxon>Magnoliopsida</taxon>
        <taxon>eudicotyledons</taxon>
        <taxon>Gunneridae</taxon>
        <taxon>Pentapetalae</taxon>
        <taxon>rosids</taxon>
        <taxon>fabids</taxon>
        <taxon>Rosales</taxon>
        <taxon>Cannabaceae</taxon>
        <taxon>Cannabis</taxon>
    </lineage>
</organism>
<dbReference type="EMBL" id="UZAU01000163">
    <property type="status" value="NOT_ANNOTATED_CDS"/>
    <property type="molecule type" value="Genomic_DNA"/>
</dbReference>
<accession>A0A803RCL6</accession>
<dbReference type="EnsemblPlants" id="novel_model_955_5bd9a17a">
    <property type="protein sequence ID" value="cds.novel_model_955_5bd9a17a"/>
    <property type="gene ID" value="novel_gene_536_5bd9a17a"/>
</dbReference>
<keyword evidence="2" id="KW-1185">Reference proteome</keyword>
<dbReference type="Proteomes" id="UP000596661">
    <property type="component" value="Chromosome 2"/>
</dbReference>
<protein>
    <submittedName>
        <fullName evidence="1">Uncharacterized protein</fullName>
    </submittedName>
</protein>
<reference evidence="1" key="1">
    <citation type="submission" date="2018-11" db="EMBL/GenBank/DDBJ databases">
        <authorList>
            <person name="Grassa J C."/>
        </authorList>
    </citation>
    <scope>NUCLEOTIDE SEQUENCE [LARGE SCALE GENOMIC DNA]</scope>
</reference>
<sequence length="78" mass="9112">MRGRLSASCLVIRRSSLRASARVCSETELSFPTKVRIVLRLTSMDDDEFWFRAFLFSEIKNLSFFIIPIYERNTLGVF</sequence>
<evidence type="ECO:0000313" key="2">
    <source>
        <dbReference type="Proteomes" id="UP000596661"/>
    </source>
</evidence>
<dbReference type="AlphaFoldDB" id="A0A803RCL6"/>
<evidence type="ECO:0000313" key="1">
    <source>
        <dbReference type="EnsemblPlants" id="cds.novel_model_955_5bd9a17a"/>
    </source>
</evidence>
<reference evidence="1" key="2">
    <citation type="submission" date="2021-03" db="UniProtKB">
        <authorList>
            <consortium name="EnsemblPlants"/>
        </authorList>
    </citation>
    <scope>IDENTIFICATION</scope>
</reference>